<name>L9WRL1_9EURY</name>
<feature type="region of interest" description="Disordered" evidence="1">
    <location>
        <begin position="1"/>
        <end position="48"/>
    </location>
</feature>
<evidence type="ECO:0000256" key="1">
    <source>
        <dbReference type="SAM" id="MobiDB-lite"/>
    </source>
</evidence>
<evidence type="ECO:0000313" key="2">
    <source>
        <dbReference type="EMBL" id="ELY52124.1"/>
    </source>
</evidence>
<dbReference type="Proteomes" id="UP000011531">
    <property type="component" value="Unassembled WGS sequence"/>
</dbReference>
<reference evidence="2 3" key="1">
    <citation type="journal article" date="2014" name="PLoS Genet.">
        <title>Phylogenetically driven sequencing of extremely halophilic archaea reveals strategies for static and dynamic osmo-response.</title>
        <authorList>
            <person name="Becker E.A."/>
            <person name="Seitzer P.M."/>
            <person name="Tritt A."/>
            <person name="Larsen D."/>
            <person name="Krusor M."/>
            <person name="Yao A.I."/>
            <person name="Wu D."/>
            <person name="Madern D."/>
            <person name="Eisen J.A."/>
            <person name="Darling A.E."/>
            <person name="Facciotti M.T."/>
        </authorList>
    </citation>
    <scope>NUCLEOTIDE SEQUENCE [LARGE SCALE GENOMIC DNA]</scope>
    <source>
        <strain evidence="2 3">DSM 18795</strain>
    </source>
</reference>
<protein>
    <submittedName>
        <fullName evidence="2">Uncharacterized protein</fullName>
    </submittedName>
</protein>
<gene>
    <name evidence="2" type="ORF">C492_19711</name>
</gene>
<feature type="non-terminal residue" evidence="2">
    <location>
        <position position="1"/>
    </location>
</feature>
<comment type="caution">
    <text evidence="2">The sequence shown here is derived from an EMBL/GenBank/DDBJ whole genome shotgun (WGS) entry which is preliminary data.</text>
</comment>
<feature type="compositionally biased region" description="Basic and acidic residues" evidence="1">
    <location>
        <begin position="21"/>
        <end position="48"/>
    </location>
</feature>
<dbReference type="EMBL" id="AOIA01000159">
    <property type="protein sequence ID" value="ELY52124.1"/>
    <property type="molecule type" value="Genomic_DNA"/>
</dbReference>
<proteinExistence type="predicted"/>
<accession>L9WRL1</accession>
<dbReference type="AlphaFoldDB" id="L9WRL1"/>
<keyword evidence="3" id="KW-1185">Reference proteome</keyword>
<feature type="compositionally biased region" description="Acidic residues" evidence="1">
    <location>
        <begin position="11"/>
        <end position="20"/>
    </location>
</feature>
<organism evidence="2 3">
    <name type="scientific">Natronococcus jeotgali DSM 18795</name>
    <dbReference type="NCBI Taxonomy" id="1227498"/>
    <lineage>
        <taxon>Archaea</taxon>
        <taxon>Methanobacteriati</taxon>
        <taxon>Methanobacteriota</taxon>
        <taxon>Stenosarchaea group</taxon>
        <taxon>Halobacteria</taxon>
        <taxon>Halobacteriales</taxon>
        <taxon>Natrialbaceae</taxon>
        <taxon>Natronococcus</taxon>
    </lineage>
</organism>
<evidence type="ECO:0000313" key="3">
    <source>
        <dbReference type="Proteomes" id="UP000011531"/>
    </source>
</evidence>
<sequence>RDVYKRQALEPDTDEMDETGDERHPDTEEAPPEGDRTVTKDRGEKADR</sequence>